<dbReference type="Proteomes" id="UP001645038">
    <property type="component" value="Unassembled WGS sequence"/>
</dbReference>
<dbReference type="PROSITE" id="PS51257">
    <property type="entry name" value="PROKAR_LIPOPROTEIN"/>
    <property type="match status" value="1"/>
</dbReference>
<dbReference type="PANTHER" id="PTHR39600">
    <property type="entry name" value="PEPTIDASE INHIBITOR I78 FAMILY PROTEIN"/>
    <property type="match status" value="1"/>
</dbReference>
<feature type="chain" id="PRO_5045288638" description="Peptidase inhibitor I78 family protein" evidence="2">
    <location>
        <begin position="30"/>
        <end position="118"/>
    </location>
</feature>
<gene>
    <name evidence="3" type="ORF">EI547_06720</name>
</gene>
<accession>A0ABR9FWX4</accession>
<reference evidence="3 4" key="1">
    <citation type="submission" date="2020-07" db="EMBL/GenBank/DDBJ databases">
        <title>Halophilic bacteria isolated from french cheeses.</title>
        <authorList>
            <person name="Kothe C.I."/>
            <person name="Farah-Kraiem B."/>
            <person name="Renault P."/>
            <person name="Dridi B."/>
        </authorList>
    </citation>
    <scope>NUCLEOTIDE SEQUENCE [LARGE SCALE GENOMIC DNA]</scope>
    <source>
        <strain evidence="3 4">FME20</strain>
    </source>
</reference>
<dbReference type="Gene3D" id="3.30.10.10">
    <property type="entry name" value="Trypsin Inhibitor V, subunit A"/>
    <property type="match status" value="1"/>
</dbReference>
<sequence length="118" mass="12713">MKTWLYTDAVRSSKIVLSGGMLVLLSACAIGSDAAKTSAANEAQDAPPTSMDSCDTEAVSYAIGETFDEANVPQLQSESQSRQVRVLRPGDAATMDHRPDRLNVHLDNNDDIEELRCG</sequence>
<name>A0ABR9FWX4_9GAMM</name>
<feature type="signal peptide" evidence="2">
    <location>
        <begin position="1"/>
        <end position="29"/>
    </location>
</feature>
<evidence type="ECO:0000313" key="3">
    <source>
        <dbReference type="EMBL" id="MBE0463148.1"/>
    </source>
</evidence>
<evidence type="ECO:0000256" key="1">
    <source>
        <dbReference type="SAM" id="MobiDB-lite"/>
    </source>
</evidence>
<evidence type="ECO:0008006" key="5">
    <source>
        <dbReference type="Google" id="ProtNLM"/>
    </source>
</evidence>
<dbReference type="RefSeq" id="WP_192537714.1">
    <property type="nucleotide sequence ID" value="NZ_RRZB01000012.1"/>
</dbReference>
<dbReference type="InterPro" id="IPR021719">
    <property type="entry name" value="Prot_inh_I78"/>
</dbReference>
<protein>
    <recommendedName>
        <fullName evidence="5">Peptidase inhibitor I78 family protein</fullName>
    </recommendedName>
</protein>
<evidence type="ECO:0000313" key="4">
    <source>
        <dbReference type="Proteomes" id="UP001645038"/>
    </source>
</evidence>
<organism evidence="3 4">
    <name type="scientific">Halomonas colorata</name>
    <dbReference type="NCBI Taxonomy" id="2742615"/>
    <lineage>
        <taxon>Bacteria</taxon>
        <taxon>Pseudomonadati</taxon>
        <taxon>Pseudomonadota</taxon>
        <taxon>Gammaproteobacteria</taxon>
        <taxon>Oceanospirillales</taxon>
        <taxon>Halomonadaceae</taxon>
        <taxon>Halomonas</taxon>
    </lineage>
</organism>
<dbReference type="EMBL" id="RRZB01000012">
    <property type="protein sequence ID" value="MBE0463148.1"/>
    <property type="molecule type" value="Genomic_DNA"/>
</dbReference>
<dbReference type="Pfam" id="PF11720">
    <property type="entry name" value="Inhibitor_I78"/>
    <property type="match status" value="1"/>
</dbReference>
<feature type="region of interest" description="Disordered" evidence="1">
    <location>
        <begin position="90"/>
        <end position="109"/>
    </location>
</feature>
<proteinExistence type="predicted"/>
<evidence type="ECO:0000256" key="2">
    <source>
        <dbReference type="SAM" id="SignalP"/>
    </source>
</evidence>
<keyword evidence="2" id="KW-0732">Signal</keyword>
<feature type="compositionally biased region" description="Basic and acidic residues" evidence="1">
    <location>
        <begin position="94"/>
        <end position="109"/>
    </location>
</feature>
<keyword evidence="4" id="KW-1185">Reference proteome</keyword>
<comment type="caution">
    <text evidence="3">The sequence shown here is derived from an EMBL/GenBank/DDBJ whole genome shotgun (WGS) entry which is preliminary data.</text>
</comment>
<dbReference type="PANTHER" id="PTHR39600:SF1">
    <property type="entry name" value="PEPTIDASE INHIBITOR I78 FAMILY PROTEIN"/>
    <property type="match status" value="1"/>
</dbReference>